<dbReference type="InterPro" id="IPR015943">
    <property type="entry name" value="WD40/YVTN_repeat-like_dom_sf"/>
</dbReference>
<dbReference type="SMART" id="SM00320">
    <property type="entry name" value="WD40"/>
    <property type="match status" value="13"/>
</dbReference>
<evidence type="ECO:0000256" key="6">
    <source>
        <dbReference type="PROSITE-ProRule" id="PRU00221"/>
    </source>
</evidence>
<evidence type="ECO:0000313" key="8">
    <source>
        <dbReference type="EMBL" id="CZR52134.1"/>
    </source>
</evidence>
<sequence>MSGAEAGFVVGLIAGVISIIEATKTVYDAAKDAKGQPEAFRQVAARLPLVNEILHSAKKRTKTLDESAQEALEPILESCKAKAENLKKLFQKVVRKDDDKWYDRYKKALGTLGKEGKVECLMEGILKDIQVLACERLMGTATDTQVKEIEEAIKQMNEMPSSLPDEAGGINQTHTGSGDNIGHSGPGTMTINKAARDFHQTFGSNSSNPIFYNYIATYNQSQQHLSDPLNQNCLQDLRTTDPREDKRRIEQTKGGLLADSYRWILDHVDFLRWRHDEQTRLLWIKGDPGKGKTMLLCGITDELKKSIGKTDLLAFFFCQATDSRINSATAVLRGLIYLLADQQPSLLTHIREKYDHAGKQLFDGVNAWVALSEILANILEDPRLQNTYLVIDALDECVTDLPLLLDFIIRKSSVSSRVKLIVSGRNRPSIEEHLNTATQKVRLCLELNEESVSAAVGKYIRFKVNELAQLKKYKDETRDAIQRHLSSNAHDTFLWVALVCQDLKKVPRWKVLGELKAFPPGLDSLYQQMMDQIHHSDDAELCRQILAVMSTVFRPITLAELTSFVQALEDLFDDYESLAEIIGYCGSFLTLRGHTLYFVHQSAKDYLLGNACDKVFPSGMTEVNYKIFLRSLEIMSRTLRRDIYGLHAPGFPIDEVKQPDPDPLAPACYSCLYWVDHLLDCDPRGNTINDLKDGGSVDKFLCQSYLYWLEALSLMRSLSSGVVMIRKLENLLQADESPDLYAFIYDAKRFALYNRSVIEQTPLQSYCSALVFAPEKSIIRETFEKCIPPWILRKPKMQAHWNAALQTLEAHSDSVRSVAFSPDGRQIVSGSDDGTVQLWDAATGALLQTLEGHSFSASSVAFSPDGKQVVSGSDDRTVRLWDAATGTPQHIFQGHSSSVNSIAFSPDGKQIVSGSQDHTVRLWDSATGVLQQIYKGHSSYVNSVAFSPDGKQVVSGSDDQTMRLWDAAIEALQQIFQGHSSSVNSIAFSPDGKQIVSGSQDHTVRLWDSATGALRQIFQGHSSSINSVAFSPDGKQIVSGSDDETVRLWDTATGAPRQTLEGHFDLVSSVAFSPDGKQIVSGSYDKIIRLWDTTTEAPRQIIQSRSNSINSIAFSPDGKQVVSGSDDHMVQLWDAVTGAPQQMLEGHSSSVRSVAFSPDGKQIVSGSYDETVRLWDSATGVLQQTLESHSDSVRSVAFSPDGKQIVSGSDDETVRLWDIATGALRQTLEGHFDPVSSVAFSPDGKQIVSGSDDQTVRLWDATTGIPRQICKGHSSYINSVAFLSNNKQIISGSDDHTVRLWDAATGAPQQILEGYSSSVSPMAFSPDGKLLPTLFVLDHWIVEGITDILWLPPDYRPTCQATWNGTIVLADSSGRISFFKFTEGLKLIVQN</sequence>
<dbReference type="SUPFAM" id="SSF50978">
    <property type="entry name" value="WD40 repeat-like"/>
    <property type="match status" value="2"/>
</dbReference>
<dbReference type="InterPro" id="IPR019775">
    <property type="entry name" value="WD40_repeat_CS"/>
</dbReference>
<evidence type="ECO:0000256" key="1">
    <source>
        <dbReference type="ARBA" id="ARBA00022574"/>
    </source>
</evidence>
<evidence type="ECO:0000256" key="4">
    <source>
        <dbReference type="ARBA" id="ARBA00039789"/>
    </source>
</evidence>
<dbReference type="PROSITE" id="PS50837">
    <property type="entry name" value="NACHT"/>
    <property type="match status" value="1"/>
</dbReference>
<feature type="repeat" description="WD" evidence="6">
    <location>
        <begin position="892"/>
        <end position="924"/>
    </location>
</feature>
<dbReference type="CDD" id="cd00200">
    <property type="entry name" value="WD40"/>
    <property type="match status" value="2"/>
</dbReference>
<evidence type="ECO:0000259" key="7">
    <source>
        <dbReference type="PROSITE" id="PS50837"/>
    </source>
</evidence>
<dbReference type="InterPro" id="IPR007111">
    <property type="entry name" value="NACHT_NTPase"/>
</dbReference>
<dbReference type="STRING" id="576137.A0A1L7WH73"/>
<dbReference type="InterPro" id="IPR031352">
    <property type="entry name" value="SesA"/>
</dbReference>
<feature type="repeat" description="WD" evidence="6">
    <location>
        <begin position="850"/>
        <end position="891"/>
    </location>
</feature>
<reference evidence="8 9" key="1">
    <citation type="submission" date="2016-03" db="EMBL/GenBank/DDBJ databases">
        <authorList>
            <person name="Ploux O."/>
        </authorList>
    </citation>
    <scope>NUCLEOTIDE SEQUENCE [LARGE SCALE GENOMIC DNA]</scope>
    <source>
        <strain evidence="8 9">UAMH 11012</strain>
    </source>
</reference>
<evidence type="ECO:0000256" key="5">
    <source>
        <dbReference type="ARBA" id="ARBA00043913"/>
    </source>
</evidence>
<name>A0A1L7WH73_9HELO</name>
<dbReference type="InterPro" id="IPR056884">
    <property type="entry name" value="NPHP3-like_N"/>
</dbReference>
<feature type="domain" description="NACHT" evidence="7">
    <location>
        <begin position="280"/>
        <end position="501"/>
    </location>
</feature>
<accession>A0A1L7WH73</accession>
<feature type="repeat" description="WD" evidence="6">
    <location>
        <begin position="1228"/>
        <end position="1264"/>
    </location>
</feature>
<dbReference type="OrthoDB" id="538223at2759"/>
<dbReference type="Pfam" id="PF24883">
    <property type="entry name" value="NPHP3_N"/>
    <property type="match status" value="1"/>
</dbReference>
<dbReference type="PROSITE" id="PS00678">
    <property type="entry name" value="WD_REPEATS_1"/>
    <property type="match status" value="7"/>
</dbReference>
<dbReference type="SUPFAM" id="SSF52540">
    <property type="entry name" value="P-loop containing nucleoside triphosphate hydrolases"/>
    <property type="match status" value="1"/>
</dbReference>
<dbReference type="Pfam" id="PF17107">
    <property type="entry name" value="SesA"/>
    <property type="match status" value="1"/>
</dbReference>
<dbReference type="FunFam" id="3.40.50.300:FF:001638">
    <property type="entry name" value="NACHT and WD40 domain protein"/>
    <property type="match status" value="1"/>
</dbReference>
<proteinExistence type="inferred from homology"/>
<dbReference type="PANTHER" id="PTHR22847:SF637">
    <property type="entry name" value="WD REPEAT DOMAIN 5B"/>
    <property type="match status" value="1"/>
</dbReference>
<dbReference type="GO" id="GO:1990234">
    <property type="term" value="C:transferase complex"/>
    <property type="evidence" value="ECO:0007669"/>
    <property type="project" value="UniProtKB-ARBA"/>
</dbReference>
<dbReference type="PROSITE" id="PS50294">
    <property type="entry name" value="WD_REPEATS_REGION"/>
    <property type="match status" value="12"/>
</dbReference>
<dbReference type="InterPro" id="IPR036322">
    <property type="entry name" value="WD40_repeat_dom_sf"/>
</dbReference>
<dbReference type="EMBL" id="FJOG01000002">
    <property type="protein sequence ID" value="CZR52134.1"/>
    <property type="molecule type" value="Genomic_DNA"/>
</dbReference>
<dbReference type="InterPro" id="IPR020472">
    <property type="entry name" value="WD40_PAC1"/>
</dbReference>
<evidence type="ECO:0000313" key="9">
    <source>
        <dbReference type="Proteomes" id="UP000184330"/>
    </source>
</evidence>
<feature type="repeat" description="WD" evidence="6">
    <location>
        <begin position="1270"/>
        <end position="1311"/>
    </location>
</feature>
<feature type="repeat" description="WD" evidence="6">
    <location>
        <begin position="808"/>
        <end position="849"/>
    </location>
</feature>
<dbReference type="PRINTS" id="PR00320">
    <property type="entry name" value="GPROTEINBRPT"/>
</dbReference>
<feature type="repeat" description="WD" evidence="6">
    <location>
        <begin position="1144"/>
        <end position="1185"/>
    </location>
</feature>
<feature type="repeat" description="WD" evidence="6">
    <location>
        <begin position="1018"/>
        <end position="1059"/>
    </location>
</feature>
<dbReference type="GO" id="GO:0005634">
    <property type="term" value="C:nucleus"/>
    <property type="evidence" value="ECO:0007669"/>
    <property type="project" value="TreeGrafter"/>
</dbReference>
<gene>
    <name evidence="8" type="ORF">PAC_02011</name>
</gene>
<keyword evidence="1 6" id="KW-0853">WD repeat</keyword>
<feature type="repeat" description="WD" evidence="6">
    <location>
        <begin position="1102"/>
        <end position="1143"/>
    </location>
</feature>
<evidence type="ECO:0000256" key="2">
    <source>
        <dbReference type="ARBA" id="ARBA00022737"/>
    </source>
</evidence>
<dbReference type="PANTHER" id="PTHR22847">
    <property type="entry name" value="WD40 REPEAT PROTEIN"/>
    <property type="match status" value="1"/>
</dbReference>
<dbReference type="Gene3D" id="3.40.50.300">
    <property type="entry name" value="P-loop containing nucleotide triphosphate hydrolases"/>
    <property type="match status" value="1"/>
</dbReference>
<protein>
    <recommendedName>
        <fullName evidence="4">Mitochondrial division protein 1</fullName>
    </recommendedName>
</protein>
<feature type="repeat" description="WD" evidence="6">
    <location>
        <begin position="1060"/>
        <end position="1101"/>
    </location>
</feature>
<feature type="repeat" description="WD" evidence="6">
    <location>
        <begin position="976"/>
        <end position="1017"/>
    </location>
</feature>
<organism evidence="8 9">
    <name type="scientific">Phialocephala subalpina</name>
    <dbReference type="NCBI Taxonomy" id="576137"/>
    <lineage>
        <taxon>Eukaryota</taxon>
        <taxon>Fungi</taxon>
        <taxon>Dikarya</taxon>
        <taxon>Ascomycota</taxon>
        <taxon>Pezizomycotina</taxon>
        <taxon>Leotiomycetes</taxon>
        <taxon>Helotiales</taxon>
        <taxon>Mollisiaceae</taxon>
        <taxon>Phialocephala</taxon>
        <taxon>Phialocephala fortinii species complex</taxon>
    </lineage>
</organism>
<dbReference type="Pfam" id="PF00400">
    <property type="entry name" value="WD40"/>
    <property type="match status" value="12"/>
</dbReference>
<feature type="repeat" description="WD" evidence="6">
    <location>
        <begin position="1186"/>
        <end position="1227"/>
    </location>
</feature>
<dbReference type="PROSITE" id="PS50082">
    <property type="entry name" value="WD_REPEATS_2"/>
    <property type="match status" value="12"/>
</dbReference>
<dbReference type="InterPro" id="IPR001680">
    <property type="entry name" value="WD40_rpt"/>
</dbReference>
<comment type="function">
    <text evidence="5">Involved in mitochondrial fission. Acts as an adapter protein required to form mitochondrial fission complexes. Formation of these complexes is required to promote constriction and fission of the mitochondrial compartment at a late step in mitochondrial division.</text>
</comment>
<dbReference type="InterPro" id="IPR027417">
    <property type="entry name" value="P-loop_NTPase"/>
</dbReference>
<keyword evidence="2" id="KW-0677">Repeat</keyword>
<feature type="repeat" description="WD" evidence="6">
    <location>
        <begin position="934"/>
        <end position="966"/>
    </location>
</feature>
<comment type="similarity">
    <text evidence="3">Belongs to the WD repeat MDV1/CAF4 family.</text>
</comment>
<keyword evidence="9" id="KW-1185">Reference proteome</keyword>
<evidence type="ECO:0000256" key="3">
    <source>
        <dbReference type="ARBA" id="ARBA00038415"/>
    </source>
</evidence>
<dbReference type="Gene3D" id="2.130.10.10">
    <property type="entry name" value="YVTN repeat-like/Quinoprotein amine dehydrogenase"/>
    <property type="match status" value="6"/>
</dbReference>
<dbReference type="Proteomes" id="UP000184330">
    <property type="component" value="Unassembled WGS sequence"/>
</dbReference>